<dbReference type="SMART" id="SM00345">
    <property type="entry name" value="HTH_GNTR"/>
    <property type="match status" value="1"/>
</dbReference>
<feature type="domain" description="HTH gntR-type" evidence="4">
    <location>
        <begin position="12"/>
        <end position="80"/>
    </location>
</feature>
<dbReference type="GO" id="GO:0003700">
    <property type="term" value="F:DNA-binding transcription factor activity"/>
    <property type="evidence" value="ECO:0007669"/>
    <property type="project" value="InterPro"/>
</dbReference>
<proteinExistence type="predicted"/>
<keyword evidence="6" id="KW-1185">Reference proteome</keyword>
<dbReference type="Pfam" id="PF07702">
    <property type="entry name" value="UTRA"/>
    <property type="match status" value="1"/>
</dbReference>
<dbReference type="PANTHER" id="PTHR44846">
    <property type="entry name" value="MANNOSYL-D-GLYCERATE TRANSPORT/METABOLISM SYSTEM REPRESSOR MNGR-RELATED"/>
    <property type="match status" value="1"/>
</dbReference>
<dbReference type="GO" id="GO:0003677">
    <property type="term" value="F:DNA binding"/>
    <property type="evidence" value="ECO:0007669"/>
    <property type="project" value="UniProtKB-KW"/>
</dbReference>
<protein>
    <submittedName>
        <fullName evidence="5">GntR family transcriptional regulator</fullName>
    </submittedName>
</protein>
<evidence type="ECO:0000256" key="3">
    <source>
        <dbReference type="ARBA" id="ARBA00023163"/>
    </source>
</evidence>
<dbReference type="PRINTS" id="PR00035">
    <property type="entry name" value="HTHGNTR"/>
</dbReference>
<dbReference type="Gene3D" id="1.10.10.10">
    <property type="entry name" value="Winged helix-like DNA-binding domain superfamily/Winged helix DNA-binding domain"/>
    <property type="match status" value="1"/>
</dbReference>
<dbReference type="Gene3D" id="3.40.1410.10">
    <property type="entry name" value="Chorismate lyase-like"/>
    <property type="match status" value="1"/>
</dbReference>
<dbReference type="RefSeq" id="WP_183786685.1">
    <property type="nucleotide sequence ID" value="NZ_JACIBS010000004.1"/>
</dbReference>
<dbReference type="SMART" id="SM00866">
    <property type="entry name" value="UTRA"/>
    <property type="match status" value="1"/>
</dbReference>
<dbReference type="PROSITE" id="PS50949">
    <property type="entry name" value="HTH_GNTR"/>
    <property type="match status" value="1"/>
</dbReference>
<dbReference type="Proteomes" id="UP000564573">
    <property type="component" value="Unassembled WGS sequence"/>
</dbReference>
<dbReference type="InterPro" id="IPR000524">
    <property type="entry name" value="Tscrpt_reg_HTH_GntR"/>
</dbReference>
<reference evidence="5 6" key="1">
    <citation type="submission" date="2020-08" db="EMBL/GenBank/DDBJ databases">
        <title>Sequencing the genomes of 1000 actinobacteria strains.</title>
        <authorList>
            <person name="Klenk H.-P."/>
        </authorList>
    </citation>
    <scope>NUCLEOTIDE SEQUENCE [LARGE SCALE GENOMIC DNA]</scope>
    <source>
        <strain evidence="5 6">DSM 45267</strain>
    </source>
</reference>
<dbReference type="InterPro" id="IPR036390">
    <property type="entry name" value="WH_DNA-bd_sf"/>
</dbReference>
<dbReference type="CDD" id="cd07377">
    <property type="entry name" value="WHTH_GntR"/>
    <property type="match status" value="1"/>
</dbReference>
<evidence type="ECO:0000313" key="6">
    <source>
        <dbReference type="Proteomes" id="UP000564573"/>
    </source>
</evidence>
<keyword evidence="2" id="KW-0238">DNA-binding</keyword>
<name>A0A839XRW9_9PSEU</name>
<dbReference type="InterPro" id="IPR050679">
    <property type="entry name" value="Bact_HTH_transcr_reg"/>
</dbReference>
<dbReference type="SUPFAM" id="SSF64288">
    <property type="entry name" value="Chorismate lyase-like"/>
    <property type="match status" value="1"/>
</dbReference>
<accession>A0A839XRW9</accession>
<evidence type="ECO:0000256" key="1">
    <source>
        <dbReference type="ARBA" id="ARBA00023015"/>
    </source>
</evidence>
<keyword evidence="1" id="KW-0805">Transcription regulation</keyword>
<dbReference type="SUPFAM" id="SSF46785">
    <property type="entry name" value="Winged helix' DNA-binding domain"/>
    <property type="match status" value="1"/>
</dbReference>
<gene>
    <name evidence="5" type="ORF">FB384_004434</name>
</gene>
<dbReference type="InterPro" id="IPR011663">
    <property type="entry name" value="UTRA"/>
</dbReference>
<comment type="caution">
    <text evidence="5">The sequence shown here is derived from an EMBL/GenBank/DDBJ whole genome shotgun (WGS) entry which is preliminary data.</text>
</comment>
<dbReference type="InterPro" id="IPR028978">
    <property type="entry name" value="Chorismate_lyase_/UTRA_dom_sf"/>
</dbReference>
<dbReference type="EMBL" id="JACIBS010000004">
    <property type="protein sequence ID" value="MBB3665477.1"/>
    <property type="molecule type" value="Genomic_DNA"/>
</dbReference>
<dbReference type="AlphaFoldDB" id="A0A839XRW9"/>
<dbReference type="PANTHER" id="PTHR44846:SF17">
    <property type="entry name" value="GNTR-FAMILY TRANSCRIPTIONAL REGULATOR"/>
    <property type="match status" value="1"/>
</dbReference>
<dbReference type="InterPro" id="IPR036388">
    <property type="entry name" value="WH-like_DNA-bd_sf"/>
</dbReference>
<dbReference type="GO" id="GO:0045892">
    <property type="term" value="P:negative regulation of DNA-templated transcription"/>
    <property type="evidence" value="ECO:0007669"/>
    <property type="project" value="TreeGrafter"/>
</dbReference>
<evidence type="ECO:0000313" key="5">
    <source>
        <dbReference type="EMBL" id="MBB3665477.1"/>
    </source>
</evidence>
<organism evidence="5 6">
    <name type="scientific">Prauserella sediminis</name>
    <dbReference type="NCBI Taxonomy" id="577680"/>
    <lineage>
        <taxon>Bacteria</taxon>
        <taxon>Bacillati</taxon>
        <taxon>Actinomycetota</taxon>
        <taxon>Actinomycetes</taxon>
        <taxon>Pseudonocardiales</taxon>
        <taxon>Pseudonocardiaceae</taxon>
        <taxon>Prauserella</taxon>
        <taxon>Prauserella salsuginis group</taxon>
    </lineage>
</organism>
<keyword evidence="3" id="KW-0804">Transcription</keyword>
<evidence type="ECO:0000259" key="4">
    <source>
        <dbReference type="PROSITE" id="PS50949"/>
    </source>
</evidence>
<evidence type="ECO:0000256" key="2">
    <source>
        <dbReference type="ARBA" id="ARBA00023125"/>
    </source>
</evidence>
<dbReference type="Pfam" id="PF00392">
    <property type="entry name" value="GntR"/>
    <property type="match status" value="1"/>
</dbReference>
<sequence>MNRTDQDRPTRFSKRDRLVHELSRQIHTGVLTRGQQLPAEHELAERFEVSRGTVRSALSELQRRELIATQTGVGSFVTFDGVELDQTVGWATALSRSGFDIRAELLDIEKAADPELTARFGVAEFIAVRRLRRDRAAGPVSYEVALVPKTGELANLPRRGLVDDSLTATLAAAGLHPARGEQWIGTESLTAHTAELLERREGELFLRATRTSTDSAGGLVEHVISLLDPARFQFHLTFGTA</sequence>